<protein>
    <submittedName>
        <fullName evidence="3">Uncharacterized protein</fullName>
    </submittedName>
</protein>
<evidence type="ECO:0000313" key="3">
    <source>
        <dbReference type="EMBL" id="MDQ0455574.1"/>
    </source>
</evidence>
<evidence type="ECO:0000313" key="4">
    <source>
        <dbReference type="Proteomes" id="UP001235269"/>
    </source>
</evidence>
<feature type="region of interest" description="Disordered" evidence="1">
    <location>
        <begin position="33"/>
        <end position="52"/>
    </location>
</feature>
<dbReference type="RefSeq" id="WP_307157775.1">
    <property type="nucleotide sequence ID" value="NZ_JAUSWH010000005.1"/>
</dbReference>
<dbReference type="EMBL" id="JAUSWH010000005">
    <property type="protein sequence ID" value="MDQ0455574.1"/>
    <property type="molecule type" value="Genomic_DNA"/>
</dbReference>
<keyword evidence="4" id="KW-1185">Reference proteome</keyword>
<proteinExistence type="predicted"/>
<keyword evidence="2" id="KW-0472">Membrane</keyword>
<organism evidence="3 4">
    <name type="scientific">Rhizobium paknamense</name>
    <dbReference type="NCBI Taxonomy" id="1206817"/>
    <lineage>
        <taxon>Bacteria</taxon>
        <taxon>Pseudomonadati</taxon>
        <taxon>Pseudomonadota</taxon>
        <taxon>Alphaproteobacteria</taxon>
        <taxon>Hyphomicrobiales</taxon>
        <taxon>Rhizobiaceae</taxon>
        <taxon>Rhizobium/Agrobacterium group</taxon>
        <taxon>Rhizobium</taxon>
    </lineage>
</organism>
<evidence type="ECO:0000256" key="1">
    <source>
        <dbReference type="SAM" id="MobiDB-lite"/>
    </source>
</evidence>
<keyword evidence="2" id="KW-0812">Transmembrane</keyword>
<keyword evidence="2" id="KW-1133">Transmembrane helix</keyword>
<feature type="transmembrane region" description="Helical" evidence="2">
    <location>
        <begin position="6"/>
        <end position="26"/>
    </location>
</feature>
<reference evidence="3 4" key="1">
    <citation type="submission" date="2023-07" db="EMBL/GenBank/DDBJ databases">
        <title>Genomic Encyclopedia of Type Strains, Phase IV (KMG-IV): sequencing the most valuable type-strain genomes for metagenomic binning, comparative biology and taxonomic classification.</title>
        <authorList>
            <person name="Goeker M."/>
        </authorList>
    </citation>
    <scope>NUCLEOTIDE SEQUENCE [LARGE SCALE GENOMIC DNA]</scope>
    <source>
        <strain evidence="3 4">DSM 100301</strain>
    </source>
</reference>
<accession>A0ABU0IED1</accession>
<comment type="caution">
    <text evidence="3">The sequence shown here is derived from an EMBL/GenBank/DDBJ whole genome shotgun (WGS) entry which is preliminary data.</text>
</comment>
<evidence type="ECO:0000256" key="2">
    <source>
        <dbReference type="SAM" id="Phobius"/>
    </source>
</evidence>
<gene>
    <name evidence="3" type="ORF">QO005_001914</name>
</gene>
<name>A0ABU0IED1_9HYPH</name>
<dbReference type="Proteomes" id="UP001235269">
    <property type="component" value="Unassembled WGS sequence"/>
</dbReference>
<sequence length="52" mass="5879">MADIIWFVAVAIGPLMLGGAIAYGLLSRRDLSKDERKQQRRSIRDLYNKKGS</sequence>